<name>A0A5R9BQB3_9LACO</name>
<accession>A0A5R9BQB3</accession>
<protein>
    <submittedName>
        <fullName evidence="1">Uncharacterized protein</fullName>
    </submittedName>
</protein>
<dbReference type="Proteomes" id="UP000305541">
    <property type="component" value="Unassembled WGS sequence"/>
</dbReference>
<evidence type="ECO:0000313" key="1">
    <source>
        <dbReference type="EMBL" id="TLQ02797.1"/>
    </source>
</evidence>
<dbReference type="RefSeq" id="WP_138475004.1">
    <property type="nucleotide sequence ID" value="NZ_VBTH01000039.1"/>
</dbReference>
<dbReference type="EMBL" id="VBTH01000039">
    <property type="protein sequence ID" value="TLQ02797.1"/>
    <property type="molecule type" value="Genomic_DNA"/>
</dbReference>
<gene>
    <name evidence="1" type="ORF">FEZ51_10365</name>
</gene>
<organism evidence="1 2">
    <name type="scientific">Pediococcus stilesii</name>
    <dbReference type="NCBI Taxonomy" id="331679"/>
    <lineage>
        <taxon>Bacteria</taxon>
        <taxon>Bacillati</taxon>
        <taxon>Bacillota</taxon>
        <taxon>Bacilli</taxon>
        <taxon>Lactobacillales</taxon>
        <taxon>Lactobacillaceae</taxon>
        <taxon>Pediococcus</taxon>
    </lineage>
</organism>
<sequence length="118" mass="13290">MKYVYKVCDDGHFDILSTNDDYVLQANETFEQPEDGIYLPVKFVDGKIVGATEEEWEAYQAELNKDVPAPEPTALEQQVAALGYQQMQDAKDKQALTEQNAQLAYQVMQLQQQLGGQA</sequence>
<proteinExistence type="predicted"/>
<comment type="caution">
    <text evidence="1">The sequence shown here is derived from an EMBL/GenBank/DDBJ whole genome shotgun (WGS) entry which is preliminary data.</text>
</comment>
<evidence type="ECO:0000313" key="2">
    <source>
        <dbReference type="Proteomes" id="UP000305541"/>
    </source>
</evidence>
<dbReference type="OrthoDB" id="2325830at2"/>
<reference evidence="1 2" key="1">
    <citation type="submission" date="2019-05" db="EMBL/GenBank/DDBJ databases">
        <title>The metagenome of a microbial culture collection derived from dairy environment covers the genomic content of the human microbiome.</title>
        <authorList>
            <person name="Roder T."/>
            <person name="Wuthrich D."/>
            <person name="Sattari Z."/>
            <person name="Von Ah U."/>
            <person name="Bar C."/>
            <person name="Ronchi F."/>
            <person name="Macpherson A.J."/>
            <person name="Ganal-Vonarburg S.C."/>
            <person name="Bruggmann R."/>
            <person name="Vergeres G."/>
        </authorList>
    </citation>
    <scope>NUCLEOTIDE SEQUENCE [LARGE SCALE GENOMIC DNA]</scope>
    <source>
        <strain evidence="1 2">FAM 18815</strain>
    </source>
</reference>
<dbReference type="AlphaFoldDB" id="A0A5R9BQB3"/>